<name>A0AAV2F723_9ROSI</name>
<feature type="region of interest" description="Disordered" evidence="1">
    <location>
        <begin position="32"/>
        <end position="62"/>
    </location>
</feature>
<evidence type="ECO:0000256" key="1">
    <source>
        <dbReference type="SAM" id="MobiDB-lite"/>
    </source>
</evidence>
<reference evidence="2 3" key="1">
    <citation type="submission" date="2024-04" db="EMBL/GenBank/DDBJ databases">
        <authorList>
            <person name="Fracassetti M."/>
        </authorList>
    </citation>
    <scope>NUCLEOTIDE SEQUENCE [LARGE SCALE GENOMIC DNA]</scope>
</reference>
<evidence type="ECO:0000313" key="3">
    <source>
        <dbReference type="Proteomes" id="UP001497516"/>
    </source>
</evidence>
<sequence>MLGPESVEVGADWDYCKEEALSKVALGEVEDWSSDVVGEEEDASWGERPAGVDGEGGLRAAGAGERATLKEKSLIHHQPNKEVEWISMQAVELGKGDQPH</sequence>
<organism evidence="2 3">
    <name type="scientific">Linum trigynum</name>
    <dbReference type="NCBI Taxonomy" id="586398"/>
    <lineage>
        <taxon>Eukaryota</taxon>
        <taxon>Viridiplantae</taxon>
        <taxon>Streptophyta</taxon>
        <taxon>Embryophyta</taxon>
        <taxon>Tracheophyta</taxon>
        <taxon>Spermatophyta</taxon>
        <taxon>Magnoliopsida</taxon>
        <taxon>eudicotyledons</taxon>
        <taxon>Gunneridae</taxon>
        <taxon>Pentapetalae</taxon>
        <taxon>rosids</taxon>
        <taxon>fabids</taxon>
        <taxon>Malpighiales</taxon>
        <taxon>Linaceae</taxon>
        <taxon>Linum</taxon>
    </lineage>
</organism>
<proteinExistence type="predicted"/>
<gene>
    <name evidence="2" type="ORF">LTRI10_LOCUS34316</name>
</gene>
<dbReference type="AlphaFoldDB" id="A0AAV2F723"/>
<dbReference type="Proteomes" id="UP001497516">
    <property type="component" value="Chromosome 6"/>
</dbReference>
<keyword evidence="3" id="KW-1185">Reference proteome</keyword>
<dbReference type="EMBL" id="OZ034819">
    <property type="protein sequence ID" value="CAL1393763.1"/>
    <property type="molecule type" value="Genomic_DNA"/>
</dbReference>
<accession>A0AAV2F723</accession>
<protein>
    <submittedName>
        <fullName evidence="2">Uncharacterized protein</fullName>
    </submittedName>
</protein>
<feature type="compositionally biased region" description="Acidic residues" evidence="1">
    <location>
        <begin position="32"/>
        <end position="44"/>
    </location>
</feature>
<evidence type="ECO:0000313" key="2">
    <source>
        <dbReference type="EMBL" id="CAL1393763.1"/>
    </source>
</evidence>